<sequence length="452" mass="50449">MSLGYAKRLVRTVARAFYDDDAILVLDALCRNPYLIDHEQAGRGPLEEKFGLQSKQVRRTLQSLYDDSLIEKYVRNYKDPGAVKGTRKKKRTFWYINYLHFVKLVMLRLHFMIKVISDKEEEQVTTDKLYFCPNCKEEYDLLTAISSQDMETAQFFCQKCERDLDEKIFLKENKAQVKTKKSASGAKTLSLKEKRSTQILEDVGLRDGIEDLLKKIKEFPIPPSTNLPSDHIETEIQVHKEKVEKEKHGGGGGGGGGHGGGGHGEAGSFVNQSGQNVQVKILSESGMAAQAEEKKATTVDYSAAELPAWMQRDVTGAISSSAIQDAQERQAKRQRTGVTSATAAASLARGGASALLNARTEKADENVSTSEKEPVPTLGRSDSELRLDEEKRELESSTMVMVAGVKKRLGDVTKEDEDNMTAEEYEQYSSLAKTLHHDDNDSNEDEDEDDFF</sequence>
<dbReference type="Pfam" id="PF02002">
    <property type="entry name" value="TFIIE_alpha"/>
    <property type="match status" value="1"/>
</dbReference>
<protein>
    <recommendedName>
        <fullName evidence="4">HTH TFE/IIEalpha-type domain-containing protein</fullName>
    </recommendedName>
</protein>
<evidence type="ECO:0000256" key="1">
    <source>
        <dbReference type="ARBA" id="ARBA00023015"/>
    </source>
</evidence>
<feature type="region of interest" description="Disordered" evidence="3">
    <location>
        <begin position="428"/>
        <end position="452"/>
    </location>
</feature>
<gene>
    <name evidence="5" type="ORF">QSP1433_LOCUS9496</name>
</gene>
<dbReference type="InterPro" id="IPR017919">
    <property type="entry name" value="TFIIE/TFIIEa_HTH"/>
</dbReference>
<name>A0A7S2S2A7_9STRA</name>
<proteinExistence type="predicted"/>
<reference evidence="5" key="1">
    <citation type="submission" date="2021-01" db="EMBL/GenBank/DDBJ databases">
        <authorList>
            <person name="Corre E."/>
            <person name="Pelletier E."/>
            <person name="Niang G."/>
            <person name="Scheremetjew M."/>
            <person name="Finn R."/>
            <person name="Kale V."/>
            <person name="Holt S."/>
            <person name="Cochrane G."/>
            <person name="Meng A."/>
            <person name="Brown T."/>
            <person name="Cohen L."/>
        </authorList>
    </citation>
    <scope>NUCLEOTIDE SEQUENCE</scope>
    <source>
        <strain evidence="5">NY070348D</strain>
    </source>
</reference>
<keyword evidence="2" id="KW-0804">Transcription</keyword>
<dbReference type="EMBL" id="HBHK01015139">
    <property type="protein sequence ID" value="CAD9687388.1"/>
    <property type="molecule type" value="Transcribed_RNA"/>
</dbReference>
<dbReference type="GO" id="GO:0005673">
    <property type="term" value="C:transcription factor TFIIE complex"/>
    <property type="evidence" value="ECO:0007669"/>
    <property type="project" value="TreeGrafter"/>
</dbReference>
<dbReference type="GO" id="GO:0006367">
    <property type="term" value="P:transcription initiation at RNA polymerase II promoter"/>
    <property type="evidence" value="ECO:0007669"/>
    <property type="project" value="InterPro"/>
</dbReference>
<feature type="compositionally biased region" description="Gly residues" evidence="3">
    <location>
        <begin position="250"/>
        <end position="265"/>
    </location>
</feature>
<dbReference type="SMART" id="SM00531">
    <property type="entry name" value="TFIIE"/>
    <property type="match status" value="1"/>
</dbReference>
<dbReference type="InterPro" id="IPR036388">
    <property type="entry name" value="WH-like_DNA-bd_sf"/>
</dbReference>
<evidence type="ECO:0000259" key="4">
    <source>
        <dbReference type="PROSITE" id="PS51344"/>
    </source>
</evidence>
<feature type="region of interest" description="Disordered" evidence="3">
    <location>
        <begin position="243"/>
        <end position="270"/>
    </location>
</feature>
<dbReference type="PANTHER" id="PTHR13097">
    <property type="entry name" value="TRANSCRIPTION INITIATION FACTOR IIE, ALPHA SUBUNIT"/>
    <property type="match status" value="1"/>
</dbReference>
<dbReference type="SUPFAM" id="SSF57783">
    <property type="entry name" value="Zinc beta-ribbon"/>
    <property type="match status" value="1"/>
</dbReference>
<evidence type="ECO:0000256" key="2">
    <source>
        <dbReference type="ARBA" id="ARBA00023163"/>
    </source>
</evidence>
<evidence type="ECO:0000256" key="3">
    <source>
        <dbReference type="SAM" id="MobiDB-lite"/>
    </source>
</evidence>
<keyword evidence="1" id="KW-0805">Transcription regulation</keyword>
<accession>A0A7S2S2A7</accession>
<dbReference type="AlphaFoldDB" id="A0A7S2S2A7"/>
<feature type="compositionally biased region" description="Acidic residues" evidence="3">
    <location>
        <begin position="441"/>
        <end position="452"/>
    </location>
</feature>
<dbReference type="Gene3D" id="1.10.10.10">
    <property type="entry name" value="Winged helix-like DNA-binding domain superfamily/Winged helix DNA-binding domain"/>
    <property type="match status" value="1"/>
</dbReference>
<feature type="region of interest" description="Disordered" evidence="3">
    <location>
        <begin position="358"/>
        <end position="398"/>
    </location>
</feature>
<dbReference type="PROSITE" id="PS51344">
    <property type="entry name" value="HTH_TFE_IIE"/>
    <property type="match status" value="1"/>
</dbReference>
<feature type="compositionally biased region" description="Basic and acidic residues" evidence="3">
    <location>
        <begin position="381"/>
        <end position="395"/>
    </location>
</feature>
<dbReference type="InterPro" id="IPR002853">
    <property type="entry name" value="TFIIE_asu"/>
</dbReference>
<dbReference type="PANTHER" id="PTHR13097:SF7">
    <property type="entry name" value="GENERAL TRANSCRIPTION FACTOR IIE SUBUNIT 1"/>
    <property type="match status" value="1"/>
</dbReference>
<dbReference type="InterPro" id="IPR039997">
    <property type="entry name" value="TFE"/>
</dbReference>
<dbReference type="InterPro" id="IPR024550">
    <property type="entry name" value="TFIIEa/SarR/Rpc3_HTH_dom"/>
</dbReference>
<evidence type="ECO:0000313" key="5">
    <source>
        <dbReference type="EMBL" id="CAD9687388.1"/>
    </source>
</evidence>
<feature type="domain" description="HTH TFE/IIEalpha-type" evidence="4">
    <location>
        <begin position="6"/>
        <end position="106"/>
    </location>
</feature>
<organism evidence="5">
    <name type="scientific">Mucochytrium quahogii</name>
    <dbReference type="NCBI Taxonomy" id="96639"/>
    <lineage>
        <taxon>Eukaryota</taxon>
        <taxon>Sar</taxon>
        <taxon>Stramenopiles</taxon>
        <taxon>Bigyra</taxon>
        <taxon>Labyrinthulomycetes</taxon>
        <taxon>Thraustochytrida</taxon>
        <taxon>Thraustochytriidae</taxon>
        <taxon>Mucochytrium</taxon>
    </lineage>
</organism>
<feature type="compositionally biased region" description="Basic and acidic residues" evidence="3">
    <location>
        <begin position="359"/>
        <end position="374"/>
    </location>
</feature>